<accession>A0AAD4BS06</accession>
<name>A0AAD4BS06_BOLED</name>
<gene>
    <name evidence="1" type="ORF">L210DRAFT_2267751</name>
</gene>
<dbReference type="Proteomes" id="UP001194468">
    <property type="component" value="Unassembled WGS sequence"/>
</dbReference>
<comment type="caution">
    <text evidence="1">The sequence shown here is derived from an EMBL/GenBank/DDBJ whole genome shotgun (WGS) entry which is preliminary data.</text>
</comment>
<protein>
    <submittedName>
        <fullName evidence="1">Uncharacterized protein</fullName>
    </submittedName>
</protein>
<organism evidence="1 2">
    <name type="scientific">Boletus edulis BED1</name>
    <dbReference type="NCBI Taxonomy" id="1328754"/>
    <lineage>
        <taxon>Eukaryota</taxon>
        <taxon>Fungi</taxon>
        <taxon>Dikarya</taxon>
        <taxon>Basidiomycota</taxon>
        <taxon>Agaricomycotina</taxon>
        <taxon>Agaricomycetes</taxon>
        <taxon>Agaricomycetidae</taxon>
        <taxon>Boletales</taxon>
        <taxon>Boletineae</taxon>
        <taxon>Boletaceae</taxon>
        <taxon>Boletoideae</taxon>
        <taxon>Boletus</taxon>
    </lineage>
</organism>
<dbReference type="EMBL" id="WHUW01000016">
    <property type="protein sequence ID" value="KAF8438475.1"/>
    <property type="molecule type" value="Genomic_DNA"/>
</dbReference>
<keyword evidence="2" id="KW-1185">Reference proteome</keyword>
<evidence type="ECO:0000313" key="2">
    <source>
        <dbReference type="Proteomes" id="UP001194468"/>
    </source>
</evidence>
<proteinExistence type="predicted"/>
<dbReference type="AlphaFoldDB" id="A0AAD4BS06"/>
<sequence length="196" mass="21942">MTLNKRKKAFAHVPGAEWLSEARISAVRPLCSIDSPLDSGSRFGFVLFKKERNDRGTVMLAKVLAIYQKSGGKNGRHAWTETVTNVCTISNVAVQVFEHMVGPQFRAIHNSLTLMRCNRFALISSTHFLCMLTSPPRPQLENQVISEGDFRIFKTLQTNTSAIIKFVTALSSKPRCAQRARNATVQDSDEEDLENE</sequence>
<reference evidence="1" key="2">
    <citation type="journal article" date="2020" name="Nat. Commun.">
        <title>Large-scale genome sequencing of mycorrhizal fungi provides insights into the early evolution of symbiotic traits.</title>
        <authorList>
            <person name="Miyauchi S."/>
            <person name="Kiss E."/>
            <person name="Kuo A."/>
            <person name="Drula E."/>
            <person name="Kohler A."/>
            <person name="Sanchez-Garcia M."/>
            <person name="Morin E."/>
            <person name="Andreopoulos B."/>
            <person name="Barry K.W."/>
            <person name="Bonito G."/>
            <person name="Buee M."/>
            <person name="Carver A."/>
            <person name="Chen C."/>
            <person name="Cichocki N."/>
            <person name="Clum A."/>
            <person name="Culley D."/>
            <person name="Crous P.W."/>
            <person name="Fauchery L."/>
            <person name="Girlanda M."/>
            <person name="Hayes R.D."/>
            <person name="Keri Z."/>
            <person name="LaButti K."/>
            <person name="Lipzen A."/>
            <person name="Lombard V."/>
            <person name="Magnuson J."/>
            <person name="Maillard F."/>
            <person name="Murat C."/>
            <person name="Nolan M."/>
            <person name="Ohm R.A."/>
            <person name="Pangilinan J."/>
            <person name="Pereira M.F."/>
            <person name="Perotto S."/>
            <person name="Peter M."/>
            <person name="Pfister S."/>
            <person name="Riley R."/>
            <person name="Sitrit Y."/>
            <person name="Stielow J.B."/>
            <person name="Szollosi G."/>
            <person name="Zifcakova L."/>
            <person name="Stursova M."/>
            <person name="Spatafora J.W."/>
            <person name="Tedersoo L."/>
            <person name="Vaario L.M."/>
            <person name="Yamada A."/>
            <person name="Yan M."/>
            <person name="Wang P."/>
            <person name="Xu J."/>
            <person name="Bruns T."/>
            <person name="Baldrian P."/>
            <person name="Vilgalys R."/>
            <person name="Dunand C."/>
            <person name="Henrissat B."/>
            <person name="Grigoriev I.V."/>
            <person name="Hibbett D."/>
            <person name="Nagy L.G."/>
            <person name="Martin F.M."/>
        </authorList>
    </citation>
    <scope>NUCLEOTIDE SEQUENCE</scope>
    <source>
        <strain evidence="1">BED1</strain>
    </source>
</reference>
<evidence type="ECO:0000313" key="1">
    <source>
        <dbReference type="EMBL" id="KAF8438475.1"/>
    </source>
</evidence>
<reference evidence="1" key="1">
    <citation type="submission" date="2019-10" db="EMBL/GenBank/DDBJ databases">
        <authorList>
            <consortium name="DOE Joint Genome Institute"/>
            <person name="Kuo A."/>
            <person name="Miyauchi S."/>
            <person name="Kiss E."/>
            <person name="Drula E."/>
            <person name="Kohler A."/>
            <person name="Sanchez-Garcia M."/>
            <person name="Andreopoulos B."/>
            <person name="Barry K.W."/>
            <person name="Bonito G."/>
            <person name="Buee M."/>
            <person name="Carver A."/>
            <person name="Chen C."/>
            <person name="Cichocki N."/>
            <person name="Clum A."/>
            <person name="Culley D."/>
            <person name="Crous P.W."/>
            <person name="Fauchery L."/>
            <person name="Girlanda M."/>
            <person name="Hayes R."/>
            <person name="Keri Z."/>
            <person name="LaButti K."/>
            <person name="Lipzen A."/>
            <person name="Lombard V."/>
            <person name="Magnuson J."/>
            <person name="Maillard F."/>
            <person name="Morin E."/>
            <person name="Murat C."/>
            <person name="Nolan M."/>
            <person name="Ohm R."/>
            <person name="Pangilinan J."/>
            <person name="Pereira M."/>
            <person name="Perotto S."/>
            <person name="Peter M."/>
            <person name="Riley R."/>
            <person name="Sitrit Y."/>
            <person name="Stielow B."/>
            <person name="Szollosi G."/>
            <person name="Zifcakova L."/>
            <person name="Stursova M."/>
            <person name="Spatafora J.W."/>
            <person name="Tedersoo L."/>
            <person name="Vaario L.-M."/>
            <person name="Yamada A."/>
            <person name="Yan M."/>
            <person name="Wang P."/>
            <person name="Xu J."/>
            <person name="Bruns T."/>
            <person name="Baldrian P."/>
            <person name="Vilgalys R."/>
            <person name="Henrissat B."/>
            <person name="Grigoriev I.V."/>
            <person name="Hibbett D."/>
            <person name="Nagy L.G."/>
            <person name="Martin F.M."/>
        </authorList>
    </citation>
    <scope>NUCLEOTIDE SEQUENCE</scope>
    <source>
        <strain evidence="1">BED1</strain>
    </source>
</reference>